<dbReference type="Pfam" id="PF00753">
    <property type="entry name" value="Lactamase_B"/>
    <property type="match status" value="1"/>
</dbReference>
<dbReference type="EMBL" id="JADIMF010000144">
    <property type="protein sequence ID" value="MBO8469822.1"/>
    <property type="molecule type" value="Genomic_DNA"/>
</dbReference>
<dbReference type="InterPro" id="IPR052926">
    <property type="entry name" value="Metallo-beta-lactamase_dom"/>
</dbReference>
<dbReference type="CDD" id="cd07713">
    <property type="entry name" value="DHPS-like_MBL-fold"/>
    <property type="match status" value="1"/>
</dbReference>
<evidence type="ECO:0000259" key="1">
    <source>
        <dbReference type="Pfam" id="PF00753"/>
    </source>
</evidence>
<sequence length="276" mass="30030">MLRITVLMENSPSANKALINEHGLSLILDADGYRLLFDCGSGAHFMHNAHKLGINLTALDGIILSHSHYDHAAGFRDFVEVGYRSPALYVGKGFFDRKFSKKGSVYTDLSAGWDESFASAHGFKVHMVSGTMEIAPGISIHQGFPRTHEEETIPNRFVKETGRGFVPDDFSDEIALSIKTTEGLVVIAGCSHPGIMNMVDEIQKRTGERIYAVIGGTHLTEADEERTRRSIQALDSTGAEIIGLCHCSGLNAEEMAREVLGGRASSIVPGDTIVIR</sequence>
<accession>A0A9D9IC07</accession>
<feature type="domain" description="Metallo-beta-lactamase" evidence="1">
    <location>
        <begin position="24"/>
        <end position="82"/>
    </location>
</feature>
<organism evidence="2 3">
    <name type="scientific">Candidatus Ornithospirochaeta stercoravium</name>
    <dbReference type="NCBI Taxonomy" id="2840897"/>
    <lineage>
        <taxon>Bacteria</taxon>
        <taxon>Pseudomonadati</taxon>
        <taxon>Spirochaetota</taxon>
        <taxon>Spirochaetia</taxon>
        <taxon>Spirochaetales</taxon>
        <taxon>Spirochaetaceae</taxon>
        <taxon>Spirochaetaceae incertae sedis</taxon>
        <taxon>Candidatus Ornithospirochaeta</taxon>
    </lineage>
</organism>
<protein>
    <submittedName>
        <fullName evidence="2">MBL fold metallo-hydrolase</fullName>
    </submittedName>
</protein>
<dbReference type="PANTHER" id="PTHR13754">
    <property type="entry name" value="METALLO-BETA-LACTAMASE SUPERFAMILY PROTEIN"/>
    <property type="match status" value="1"/>
</dbReference>
<dbReference type="PANTHER" id="PTHR13754:SF13">
    <property type="entry name" value="METALLO-BETA-LACTAMASE SUPERFAMILY PROTEIN (AFU_ORTHOLOGUE AFUA_3G07630)"/>
    <property type="match status" value="1"/>
</dbReference>
<dbReference type="SUPFAM" id="SSF56281">
    <property type="entry name" value="Metallo-hydrolase/oxidoreductase"/>
    <property type="match status" value="1"/>
</dbReference>
<name>A0A9D9IC07_9SPIO</name>
<evidence type="ECO:0000313" key="2">
    <source>
        <dbReference type="EMBL" id="MBO8469822.1"/>
    </source>
</evidence>
<dbReference type="Gene3D" id="3.60.15.10">
    <property type="entry name" value="Ribonuclease Z/Hydroxyacylglutathione hydrolase-like"/>
    <property type="match status" value="1"/>
</dbReference>
<dbReference type="AlphaFoldDB" id="A0A9D9IC07"/>
<reference evidence="2" key="2">
    <citation type="journal article" date="2021" name="PeerJ">
        <title>Extensive microbial diversity within the chicken gut microbiome revealed by metagenomics and culture.</title>
        <authorList>
            <person name="Gilroy R."/>
            <person name="Ravi A."/>
            <person name="Getino M."/>
            <person name="Pursley I."/>
            <person name="Horton D.L."/>
            <person name="Alikhan N.F."/>
            <person name="Baker D."/>
            <person name="Gharbi K."/>
            <person name="Hall N."/>
            <person name="Watson M."/>
            <person name="Adriaenssens E.M."/>
            <person name="Foster-Nyarko E."/>
            <person name="Jarju S."/>
            <person name="Secka A."/>
            <person name="Antonio M."/>
            <person name="Oren A."/>
            <person name="Chaudhuri R.R."/>
            <person name="La Ragione R."/>
            <person name="Hildebrand F."/>
            <person name="Pallen M.J."/>
        </authorList>
    </citation>
    <scope>NUCLEOTIDE SEQUENCE</scope>
    <source>
        <strain evidence="2">14700</strain>
    </source>
</reference>
<dbReference type="InterPro" id="IPR001279">
    <property type="entry name" value="Metallo-B-lactamas"/>
</dbReference>
<evidence type="ECO:0000313" key="3">
    <source>
        <dbReference type="Proteomes" id="UP000810292"/>
    </source>
</evidence>
<dbReference type="Proteomes" id="UP000810292">
    <property type="component" value="Unassembled WGS sequence"/>
</dbReference>
<proteinExistence type="predicted"/>
<dbReference type="InterPro" id="IPR041712">
    <property type="entry name" value="DHPS-like_MBL-fold"/>
</dbReference>
<dbReference type="GO" id="GO:0016740">
    <property type="term" value="F:transferase activity"/>
    <property type="evidence" value="ECO:0007669"/>
    <property type="project" value="TreeGrafter"/>
</dbReference>
<gene>
    <name evidence="2" type="ORF">IAA72_08570</name>
</gene>
<reference evidence="2" key="1">
    <citation type="submission" date="2020-10" db="EMBL/GenBank/DDBJ databases">
        <authorList>
            <person name="Gilroy R."/>
        </authorList>
    </citation>
    <scope>NUCLEOTIDE SEQUENCE</scope>
    <source>
        <strain evidence="2">14700</strain>
    </source>
</reference>
<comment type="caution">
    <text evidence="2">The sequence shown here is derived from an EMBL/GenBank/DDBJ whole genome shotgun (WGS) entry which is preliminary data.</text>
</comment>
<dbReference type="InterPro" id="IPR036866">
    <property type="entry name" value="RibonucZ/Hydroxyglut_hydro"/>
</dbReference>